<evidence type="ECO:0000256" key="1">
    <source>
        <dbReference type="SAM" id="SignalP"/>
    </source>
</evidence>
<dbReference type="RefSeq" id="WP_166667450.1">
    <property type="nucleotide sequence ID" value="NZ_SOQZ01000002.1"/>
</dbReference>
<evidence type="ECO:0000313" key="4">
    <source>
        <dbReference type="EMBL" id="TDY12498.1"/>
    </source>
</evidence>
<comment type="caution">
    <text evidence="4">The sequence shown here is derived from an EMBL/GenBank/DDBJ whole genome shotgun (WGS) entry which is preliminary data.</text>
</comment>
<protein>
    <submittedName>
        <fullName evidence="4">Transglutaminase superfamily protein</fullName>
    </submittedName>
</protein>
<evidence type="ECO:0000259" key="3">
    <source>
        <dbReference type="Pfam" id="PF12969"/>
    </source>
</evidence>
<feature type="signal peptide" evidence="1">
    <location>
        <begin position="1"/>
        <end position="17"/>
    </location>
</feature>
<keyword evidence="5" id="KW-1185">Reference proteome</keyword>
<dbReference type="Pfam" id="PF12969">
    <property type="entry name" value="DUF3857"/>
    <property type="match status" value="1"/>
</dbReference>
<dbReference type="Proteomes" id="UP000294930">
    <property type="component" value="Unassembled WGS sequence"/>
</dbReference>
<evidence type="ECO:0000313" key="5">
    <source>
        <dbReference type="Proteomes" id="UP000294930"/>
    </source>
</evidence>
<dbReference type="Gene3D" id="2.60.120.1130">
    <property type="match status" value="1"/>
</dbReference>
<dbReference type="EMBL" id="SOQZ01000002">
    <property type="protein sequence ID" value="TDY12498.1"/>
    <property type="molecule type" value="Genomic_DNA"/>
</dbReference>
<feature type="domain" description="DUF3857" evidence="3">
    <location>
        <begin position="63"/>
        <end position="201"/>
    </location>
</feature>
<evidence type="ECO:0000259" key="2">
    <source>
        <dbReference type="Pfam" id="PF01841"/>
    </source>
</evidence>
<gene>
    <name evidence="4" type="ORF">A8975_1262</name>
</gene>
<accession>A0ABY2G774</accession>
<reference evidence="4 5" key="1">
    <citation type="submission" date="2019-03" db="EMBL/GenBank/DDBJ databases">
        <title>Genomic Encyclopedia of Type Strains, Phase III (KMG-III): the genomes of soil and plant-associated and newly described type strains.</title>
        <authorList>
            <person name="Whitman W."/>
        </authorList>
    </citation>
    <scope>NUCLEOTIDE SEQUENCE [LARGE SCALE GENOMIC DNA]</scope>
    <source>
        <strain evidence="4 5">CGMCC 1.10957</strain>
    </source>
</reference>
<dbReference type="InterPro" id="IPR024618">
    <property type="entry name" value="DUF3857"/>
</dbReference>
<sequence>MKKSLLILLLCPLFLFAQDFSNEDYIYLKRHEHIKIGLKNHKFDIAKNISEQAEFLTSNKLYFANESMHFDSFTSIEDIDAYTYIPSQDKKVKVDYIETKRAFDNGVFYSDQESKNFIFPAVTKGAITNLSYKEIIKDPHFLGLFRFGTYVPTKSAQLSIEFPKNVNIGYIDFNTENINLDFKKEDTKNGYTYTWTVDNIKGYQGEEDSEAILYYLPHIIVYIKNYEEDGKVHNVLNDVNDLYKWYSSLVDQIDTSSLQKVYAIAEDITKDLTTDREKAETIFNWVQDNITYVAFEDGLGGFIPRGAASVCDKRYGDCKDMANLLYEMLNHVGIESYRTWIGTRDRHYSYFEVPTPMVDNHMITTAMVENDTIFLDATDSYVPFGMPSEFTQTKEALLGIDADNFKVIKVPVQNADKNTSTITSHFSLEDGIVKVSEKRALKGYEKVNFISDYTYKKDDKTEEEFLNTTLSLGNNKTNYSNITLENFDNKSTPLQLGYDLSIDSYAKTIGNKTYINLNIDRSLSNSSIDLEDRKYSKKIDHEFIKNFTTTFKVPEGYKVNYVPKDLTFDNPEYGYSISYAVDGDTITQNKSIYVKTLSIQNKDFETWNSFIKSLIKAYKKSIIIEKI</sequence>
<organism evidence="4 5">
    <name type="scientific">Meridianimaribacter flavus</name>
    <dbReference type="NCBI Taxonomy" id="571115"/>
    <lineage>
        <taxon>Bacteria</taxon>
        <taxon>Pseudomonadati</taxon>
        <taxon>Bacteroidota</taxon>
        <taxon>Flavobacteriia</taxon>
        <taxon>Flavobacteriales</taxon>
        <taxon>Flavobacteriaceae</taxon>
        <taxon>Meridianimaribacter</taxon>
    </lineage>
</organism>
<feature type="chain" id="PRO_5046053170" evidence="1">
    <location>
        <begin position="18"/>
        <end position="627"/>
    </location>
</feature>
<dbReference type="Pfam" id="PF01841">
    <property type="entry name" value="Transglut_core"/>
    <property type="match status" value="1"/>
</dbReference>
<dbReference type="InterPro" id="IPR038765">
    <property type="entry name" value="Papain-like_cys_pep_sf"/>
</dbReference>
<dbReference type="InterPro" id="IPR002931">
    <property type="entry name" value="Transglutaminase-like"/>
</dbReference>
<dbReference type="Gene3D" id="3.10.620.30">
    <property type="match status" value="1"/>
</dbReference>
<dbReference type="Gene3D" id="2.60.40.3140">
    <property type="match status" value="1"/>
</dbReference>
<keyword evidence="1" id="KW-0732">Signal</keyword>
<feature type="domain" description="Transglutaminase-like" evidence="2">
    <location>
        <begin position="263"/>
        <end position="347"/>
    </location>
</feature>
<name>A0ABY2G774_9FLAO</name>
<dbReference type="SUPFAM" id="SSF54001">
    <property type="entry name" value="Cysteine proteinases"/>
    <property type="match status" value="1"/>
</dbReference>
<proteinExistence type="predicted"/>